<reference evidence="2 3" key="1">
    <citation type="journal article" date="2014" name="Genome Announc.">
        <title>Draft genome sequences of six enterohepatic helicobacter species isolated from humans and one from rhesus macaques.</title>
        <authorList>
            <person name="Shen Z."/>
            <person name="Sheh A."/>
            <person name="Young S.K."/>
            <person name="Abouelliel A."/>
            <person name="Ward D.V."/>
            <person name="Earl A.M."/>
            <person name="Fox J.G."/>
        </authorList>
    </citation>
    <scope>NUCLEOTIDE SEQUENCE [LARGE SCALE GENOMIC DNA]</scope>
    <source>
        <strain evidence="2 3">MIT 99-5501</strain>
    </source>
</reference>
<dbReference type="EMBL" id="AZJI01000001">
    <property type="protein sequence ID" value="ETD24979.1"/>
    <property type="molecule type" value="Genomic_DNA"/>
</dbReference>
<sequence length="167" mass="18812">MQKRHKHTKALQRNAKNAFILLDFVLAMTILSLIIIALMQASLHFQRQNLAKSTQHLKGLEASNAIDIVRNLLEKQSSIDFSHDRLKLDNHTIWLDSHTLLLDNSPILHNVFKFSITPQGQSGFSISLCYATSQAKQSCISKAGFLSTIQPPYTDKNQTSSPKNTRL</sequence>
<dbReference type="HOGENOM" id="CLU_1592310_0_0_7"/>
<evidence type="ECO:0000313" key="2">
    <source>
        <dbReference type="EMBL" id="ETD24979.1"/>
    </source>
</evidence>
<evidence type="ECO:0000256" key="1">
    <source>
        <dbReference type="SAM" id="Phobius"/>
    </source>
</evidence>
<evidence type="ECO:0000313" key="3">
    <source>
        <dbReference type="Proteomes" id="UP000018731"/>
    </source>
</evidence>
<keyword evidence="1" id="KW-1133">Transmembrane helix</keyword>
<dbReference type="AlphaFoldDB" id="V8CCB2"/>
<dbReference type="Proteomes" id="UP000018731">
    <property type="component" value="Unassembled WGS sequence"/>
</dbReference>
<keyword evidence="3" id="KW-1185">Reference proteome</keyword>
<protein>
    <submittedName>
        <fullName evidence="2">Uncharacterized protein</fullName>
    </submittedName>
</protein>
<name>V8CCB2_9HELI</name>
<accession>V8CCB2</accession>
<organism evidence="2 3">
    <name type="scientific">Helicobacter macacae MIT 99-5501</name>
    <dbReference type="NCBI Taxonomy" id="1357400"/>
    <lineage>
        <taxon>Bacteria</taxon>
        <taxon>Pseudomonadati</taxon>
        <taxon>Campylobacterota</taxon>
        <taxon>Epsilonproteobacteria</taxon>
        <taxon>Campylobacterales</taxon>
        <taxon>Helicobacteraceae</taxon>
        <taxon>Helicobacter</taxon>
    </lineage>
</organism>
<dbReference type="PATRIC" id="fig|1357400.3.peg.434"/>
<feature type="transmembrane region" description="Helical" evidence="1">
    <location>
        <begin position="20"/>
        <end position="39"/>
    </location>
</feature>
<dbReference type="STRING" id="1357400.HMPREF2086_00314"/>
<keyword evidence="1" id="KW-0472">Membrane</keyword>
<comment type="caution">
    <text evidence="2">The sequence shown here is derived from an EMBL/GenBank/DDBJ whole genome shotgun (WGS) entry which is preliminary data.</text>
</comment>
<keyword evidence="1" id="KW-0812">Transmembrane</keyword>
<proteinExistence type="predicted"/>
<gene>
    <name evidence="2" type="ORF">HMPREF2086_00314</name>
</gene>